<dbReference type="Proteomes" id="UP001295444">
    <property type="component" value="Chromosome 07"/>
</dbReference>
<dbReference type="EMBL" id="OW240918">
    <property type="protein sequence ID" value="CAH2307984.1"/>
    <property type="molecule type" value="Genomic_DNA"/>
</dbReference>
<dbReference type="AlphaFoldDB" id="A0AAD1SR45"/>
<gene>
    <name evidence="1" type="ORF">PECUL_23A007750</name>
</gene>
<accession>A0AAD1SR45</accession>
<keyword evidence="2" id="KW-1185">Reference proteome</keyword>
<evidence type="ECO:0000313" key="1">
    <source>
        <dbReference type="EMBL" id="CAH2307984.1"/>
    </source>
</evidence>
<proteinExistence type="predicted"/>
<name>A0AAD1SR45_PELCU</name>
<protein>
    <submittedName>
        <fullName evidence="1">Uncharacterized protein</fullName>
    </submittedName>
</protein>
<evidence type="ECO:0000313" key="2">
    <source>
        <dbReference type="Proteomes" id="UP001295444"/>
    </source>
</evidence>
<reference evidence="1" key="1">
    <citation type="submission" date="2022-03" db="EMBL/GenBank/DDBJ databases">
        <authorList>
            <person name="Alioto T."/>
            <person name="Alioto T."/>
            <person name="Gomez Garrido J."/>
        </authorList>
    </citation>
    <scope>NUCLEOTIDE SEQUENCE</scope>
</reference>
<organism evidence="1 2">
    <name type="scientific">Pelobates cultripes</name>
    <name type="common">Western spadefoot toad</name>
    <dbReference type="NCBI Taxonomy" id="61616"/>
    <lineage>
        <taxon>Eukaryota</taxon>
        <taxon>Metazoa</taxon>
        <taxon>Chordata</taxon>
        <taxon>Craniata</taxon>
        <taxon>Vertebrata</taxon>
        <taxon>Euteleostomi</taxon>
        <taxon>Amphibia</taxon>
        <taxon>Batrachia</taxon>
        <taxon>Anura</taxon>
        <taxon>Pelobatoidea</taxon>
        <taxon>Pelobatidae</taxon>
        <taxon>Pelobates</taxon>
    </lineage>
</organism>
<sequence>MTRKRFICPRIDGTHTFTSTCMEEDMTSSNPGVMCYSRGSQHRIGLLLEREAASGIQKERTLKSHQIDFTLRT</sequence>